<evidence type="ECO:0000313" key="2">
    <source>
        <dbReference type="EMBL" id="KAK7031900.1"/>
    </source>
</evidence>
<proteinExistence type="predicted"/>
<feature type="compositionally biased region" description="Low complexity" evidence="1">
    <location>
        <begin position="100"/>
        <end position="110"/>
    </location>
</feature>
<name>A0AAW0C1S3_9AGAR</name>
<dbReference type="AlphaFoldDB" id="A0AAW0C1S3"/>
<sequence>MPPPSSTSVLAMLPKQTPPLPRIDSLLLDTPTAYRFETFHSTGAVSATASQQRSERHRLSTAPLLFVSKCSISQPAVETGHLRYFAALRAPAATTPPSPTSKSKASAIPSGDRTWTSTRPRQNNFVFALATLYDSHVLYILRTSPTSLPGAKIRSPPPIQHVVYQAAGQESTVSPLLSPRQPLLHPDIVPGSHDVQEATFVNRFGLAHGNVLSEFDPDIVHAEDFNDSKRDFREVSIPSPLLPSVPSQLTNTLNLAATLARESVANTILAYSELIPSLASTSPSRTIRRRLFPFKLADAANAVLPALDRCGVARSLRPRAVALTGHITLPRAGLQFRLTAGKYPPRRVEQRVPRRLRCCCCRCPAAQRRTQVDTWDADPLRRVAPSKHD</sequence>
<keyword evidence="3" id="KW-1185">Reference proteome</keyword>
<evidence type="ECO:0000256" key="1">
    <source>
        <dbReference type="SAM" id="MobiDB-lite"/>
    </source>
</evidence>
<gene>
    <name evidence="2" type="ORF">R3P38DRAFT_3187628</name>
</gene>
<dbReference type="Proteomes" id="UP001362999">
    <property type="component" value="Unassembled WGS sequence"/>
</dbReference>
<reference evidence="2 3" key="1">
    <citation type="journal article" date="2024" name="J Genomics">
        <title>Draft genome sequencing and assembly of Favolaschia claudopus CIRM-BRFM 2984 isolated from oak limbs.</title>
        <authorList>
            <person name="Navarro D."/>
            <person name="Drula E."/>
            <person name="Chaduli D."/>
            <person name="Cazenave R."/>
            <person name="Ahrendt S."/>
            <person name="Wang J."/>
            <person name="Lipzen A."/>
            <person name="Daum C."/>
            <person name="Barry K."/>
            <person name="Grigoriev I.V."/>
            <person name="Favel A."/>
            <person name="Rosso M.N."/>
            <person name="Martin F."/>
        </authorList>
    </citation>
    <scope>NUCLEOTIDE SEQUENCE [LARGE SCALE GENOMIC DNA]</scope>
    <source>
        <strain evidence="2 3">CIRM-BRFM 2984</strain>
    </source>
</reference>
<organism evidence="2 3">
    <name type="scientific">Favolaschia claudopus</name>
    <dbReference type="NCBI Taxonomy" id="2862362"/>
    <lineage>
        <taxon>Eukaryota</taxon>
        <taxon>Fungi</taxon>
        <taxon>Dikarya</taxon>
        <taxon>Basidiomycota</taxon>
        <taxon>Agaricomycotina</taxon>
        <taxon>Agaricomycetes</taxon>
        <taxon>Agaricomycetidae</taxon>
        <taxon>Agaricales</taxon>
        <taxon>Marasmiineae</taxon>
        <taxon>Mycenaceae</taxon>
        <taxon>Favolaschia</taxon>
    </lineage>
</organism>
<protein>
    <submittedName>
        <fullName evidence="2">Uncharacterized protein</fullName>
    </submittedName>
</protein>
<evidence type="ECO:0000313" key="3">
    <source>
        <dbReference type="Proteomes" id="UP001362999"/>
    </source>
</evidence>
<feature type="region of interest" description="Disordered" evidence="1">
    <location>
        <begin position="92"/>
        <end position="116"/>
    </location>
</feature>
<comment type="caution">
    <text evidence="2">The sequence shown here is derived from an EMBL/GenBank/DDBJ whole genome shotgun (WGS) entry which is preliminary data.</text>
</comment>
<accession>A0AAW0C1S3</accession>
<dbReference type="EMBL" id="JAWWNJ010000024">
    <property type="protein sequence ID" value="KAK7031900.1"/>
    <property type="molecule type" value="Genomic_DNA"/>
</dbReference>